<sequence>MKHASKFVVLRGWKLLMADMGLNLAEVLAWAQLPADLFTRPGATLSPEDFFRLWTGMEQVAGGEELPLKFGQAISVEAFDPPIFASLCAPNLATALVRLSDFKRLIGPMILDVQSTPACTSVALDCYGHTGALPRSLAITEMVFFTQLARLATRKHITPLRVEITQLPSNLVPLEAFFGCSPQPSTHNRITFSAEDAKHPFLTEDSGMWESFEPTLRKRLAALDAQATTVERVHSALLELLPSGRSSVEEVADKLLTSRRTLQRQLSDEGSSFQEVLSNTRQRLAEHYLRQSTITPGEVSWLLGFQDGNSFIRAFRNWTGTTPGQFRAAAWV</sequence>
<dbReference type="Pfam" id="PF12625">
    <property type="entry name" value="Arabinose_bd"/>
    <property type="match status" value="1"/>
</dbReference>
<dbReference type="PROSITE" id="PS01124">
    <property type="entry name" value="HTH_ARAC_FAMILY_2"/>
    <property type="match status" value="1"/>
</dbReference>
<dbReference type="KEGG" id="rhg:EXZ61_08915"/>
<feature type="domain" description="HTH araC/xylS-type" evidence="4">
    <location>
        <begin position="231"/>
        <end position="329"/>
    </location>
</feature>
<dbReference type="PANTHER" id="PTHR47894:SF1">
    <property type="entry name" value="HTH-TYPE TRANSCRIPTIONAL REGULATOR VQSM"/>
    <property type="match status" value="1"/>
</dbReference>
<dbReference type="Gene3D" id="1.10.10.60">
    <property type="entry name" value="Homeodomain-like"/>
    <property type="match status" value="1"/>
</dbReference>
<evidence type="ECO:0000259" key="4">
    <source>
        <dbReference type="PROSITE" id="PS01124"/>
    </source>
</evidence>
<dbReference type="SMART" id="SM00342">
    <property type="entry name" value="HTH_ARAC"/>
    <property type="match status" value="1"/>
</dbReference>
<evidence type="ECO:0000313" key="6">
    <source>
        <dbReference type="Proteomes" id="UP000317365"/>
    </source>
</evidence>
<evidence type="ECO:0000313" key="5">
    <source>
        <dbReference type="EMBL" id="QDL54276.1"/>
    </source>
</evidence>
<dbReference type="EMBL" id="CP036282">
    <property type="protein sequence ID" value="QDL54276.1"/>
    <property type="molecule type" value="Genomic_DNA"/>
</dbReference>
<dbReference type="GO" id="GO:0000976">
    <property type="term" value="F:transcription cis-regulatory region binding"/>
    <property type="evidence" value="ECO:0007669"/>
    <property type="project" value="TreeGrafter"/>
</dbReference>
<dbReference type="AlphaFoldDB" id="A0A515ENM7"/>
<keyword evidence="2" id="KW-0238">DNA-binding</keyword>
<gene>
    <name evidence="5" type="ORF">EXZ61_08915</name>
</gene>
<evidence type="ECO:0000256" key="2">
    <source>
        <dbReference type="ARBA" id="ARBA00023125"/>
    </source>
</evidence>
<keyword evidence="6" id="KW-1185">Reference proteome</keyword>
<dbReference type="InterPro" id="IPR032687">
    <property type="entry name" value="AraC-type_N"/>
</dbReference>
<dbReference type="Proteomes" id="UP000317365">
    <property type="component" value="Chromosome"/>
</dbReference>
<dbReference type="InterPro" id="IPR009057">
    <property type="entry name" value="Homeodomain-like_sf"/>
</dbReference>
<dbReference type="GO" id="GO:0003700">
    <property type="term" value="F:DNA-binding transcription factor activity"/>
    <property type="evidence" value="ECO:0007669"/>
    <property type="project" value="InterPro"/>
</dbReference>
<dbReference type="GO" id="GO:0005829">
    <property type="term" value="C:cytosol"/>
    <property type="evidence" value="ECO:0007669"/>
    <property type="project" value="TreeGrafter"/>
</dbReference>
<dbReference type="RefSeq" id="WP_142811043.1">
    <property type="nucleotide sequence ID" value="NZ_CP036282.1"/>
</dbReference>
<accession>A0A515ENM7</accession>
<dbReference type="Pfam" id="PF12833">
    <property type="entry name" value="HTH_18"/>
    <property type="match status" value="1"/>
</dbReference>
<name>A0A515ENM7_9BURK</name>
<organism evidence="5 6">
    <name type="scientific">Rhodoferax aquaticus</name>
    <dbReference type="NCBI Taxonomy" id="2527691"/>
    <lineage>
        <taxon>Bacteria</taxon>
        <taxon>Pseudomonadati</taxon>
        <taxon>Pseudomonadota</taxon>
        <taxon>Betaproteobacteria</taxon>
        <taxon>Burkholderiales</taxon>
        <taxon>Comamonadaceae</taxon>
        <taxon>Rhodoferax</taxon>
    </lineage>
</organism>
<evidence type="ECO:0000256" key="3">
    <source>
        <dbReference type="ARBA" id="ARBA00023163"/>
    </source>
</evidence>
<dbReference type="PANTHER" id="PTHR47894">
    <property type="entry name" value="HTH-TYPE TRANSCRIPTIONAL REGULATOR GADX"/>
    <property type="match status" value="1"/>
</dbReference>
<dbReference type="SUPFAM" id="SSF46689">
    <property type="entry name" value="Homeodomain-like"/>
    <property type="match status" value="1"/>
</dbReference>
<reference evidence="6" key="2">
    <citation type="journal article" date="2020" name="Int. J. Syst. Evol. Microbiol.">
        <title>Genomic insights into a novel species Rhodoferax aquaticus sp. nov., isolated from freshwater.</title>
        <authorList>
            <person name="Li T."/>
            <person name="Zhuo Y."/>
            <person name="Jin C.Z."/>
            <person name="Wu X."/>
            <person name="Ko S.R."/>
            <person name="Jin F.J."/>
            <person name="Ahn C.Y."/>
            <person name="Oh H.M."/>
            <person name="Lee H.G."/>
            <person name="Jin L."/>
        </authorList>
    </citation>
    <scope>NUCLEOTIDE SEQUENCE [LARGE SCALE GENOMIC DNA]</scope>
    <source>
        <strain evidence="6">Gr-4</strain>
    </source>
</reference>
<evidence type="ECO:0000256" key="1">
    <source>
        <dbReference type="ARBA" id="ARBA00023015"/>
    </source>
</evidence>
<keyword evidence="3" id="KW-0804">Transcription</keyword>
<dbReference type="InterPro" id="IPR018060">
    <property type="entry name" value="HTH_AraC"/>
</dbReference>
<protein>
    <submittedName>
        <fullName evidence="5">AraC family transcriptional regulator</fullName>
    </submittedName>
</protein>
<proteinExistence type="predicted"/>
<keyword evidence="1" id="KW-0805">Transcription regulation</keyword>
<reference evidence="6" key="1">
    <citation type="submission" date="2019-02" db="EMBL/GenBank/DDBJ databases">
        <title>Complete genome sequence of Rhodoferax sp. Gr-4.</title>
        <authorList>
            <person name="Jin L."/>
        </authorList>
    </citation>
    <scope>NUCLEOTIDE SEQUENCE [LARGE SCALE GENOMIC DNA]</scope>
    <source>
        <strain evidence="6">Gr-4</strain>
    </source>
</reference>